<accession>A0ABT2JED5</accession>
<keyword evidence="2" id="KW-1185">Reference proteome</keyword>
<evidence type="ECO:0000313" key="1">
    <source>
        <dbReference type="EMBL" id="MCT2586244.1"/>
    </source>
</evidence>
<reference evidence="1 2" key="1">
    <citation type="submission" date="2021-02" db="EMBL/GenBank/DDBJ databases">
        <title>Actinophytocola xerophila sp. nov., isolated from soil of cotton cropping field.</title>
        <authorList>
            <person name="Huang R."/>
            <person name="Chen X."/>
            <person name="Ge X."/>
            <person name="Liu W."/>
        </authorList>
    </citation>
    <scope>NUCLEOTIDE SEQUENCE [LARGE SCALE GENOMIC DNA]</scope>
    <source>
        <strain evidence="1 2">S1-96</strain>
    </source>
</reference>
<organism evidence="1 2">
    <name type="scientific">Actinophytocola gossypii</name>
    <dbReference type="NCBI Taxonomy" id="2812003"/>
    <lineage>
        <taxon>Bacteria</taxon>
        <taxon>Bacillati</taxon>
        <taxon>Actinomycetota</taxon>
        <taxon>Actinomycetes</taxon>
        <taxon>Pseudonocardiales</taxon>
        <taxon>Pseudonocardiaceae</taxon>
    </lineage>
</organism>
<sequence length="369" mass="38572">MSAAVDDSLLDDLDRIAEVDVDGLLHAAALAGAQVRATVEGAREAGLERYAESTPRALVLITRPGLSPCVSKLLWALLGKACPVPVVLTDTAPPWLGPLDLVLAHTDDPGDHELAESVDRASRYGAGVVLTAPEDGPVAAAAAGRAVLIPPRVPVPPGFGFTRALAGGLVAASTLNLLRTDLYQLADELDREAERDHMQHETFVNPAKSLALRLAERTPLLWGLDDVATGVAWFAAQVIGTHTDLVCDVAAYPQAASRTALHRAATHASANTDIFADPDDLDPAQVSPLRVFLLAVSAAAVDPVRRLAVDTFPAADLLAPAEELTADEPACAAVLALRFQLAALYLGLASGTTGGSTSYYAPARPREHP</sequence>
<evidence type="ECO:0008006" key="3">
    <source>
        <dbReference type="Google" id="ProtNLM"/>
    </source>
</evidence>
<dbReference type="InterPro" id="IPR046348">
    <property type="entry name" value="SIS_dom_sf"/>
</dbReference>
<gene>
    <name evidence="1" type="ORF">JT362_24295</name>
</gene>
<comment type="caution">
    <text evidence="1">The sequence shown here is derived from an EMBL/GenBank/DDBJ whole genome shotgun (WGS) entry which is preliminary data.</text>
</comment>
<name>A0ABT2JED5_9PSEU</name>
<dbReference type="RefSeq" id="WP_260194032.1">
    <property type="nucleotide sequence ID" value="NZ_JAFFZE010000017.1"/>
</dbReference>
<protein>
    <recommendedName>
        <fullName evidence="3">Bifunctional glucose-6-phosphate/mannose-6-phosphate isomerase C-terminal domain-containing protein</fullName>
    </recommendedName>
</protein>
<dbReference type="EMBL" id="JAFFZE010000017">
    <property type="protein sequence ID" value="MCT2586244.1"/>
    <property type="molecule type" value="Genomic_DNA"/>
</dbReference>
<proteinExistence type="predicted"/>
<evidence type="ECO:0000313" key="2">
    <source>
        <dbReference type="Proteomes" id="UP001156441"/>
    </source>
</evidence>
<dbReference type="Proteomes" id="UP001156441">
    <property type="component" value="Unassembled WGS sequence"/>
</dbReference>
<dbReference type="SUPFAM" id="SSF53697">
    <property type="entry name" value="SIS domain"/>
    <property type="match status" value="1"/>
</dbReference>